<dbReference type="EMBL" id="MU865040">
    <property type="protein sequence ID" value="KAK4459328.1"/>
    <property type="molecule type" value="Genomic_DNA"/>
</dbReference>
<name>A0AAV9HI53_9PEZI</name>
<organism evidence="1 2">
    <name type="scientific">Cladorrhinum samala</name>
    <dbReference type="NCBI Taxonomy" id="585594"/>
    <lineage>
        <taxon>Eukaryota</taxon>
        <taxon>Fungi</taxon>
        <taxon>Dikarya</taxon>
        <taxon>Ascomycota</taxon>
        <taxon>Pezizomycotina</taxon>
        <taxon>Sordariomycetes</taxon>
        <taxon>Sordariomycetidae</taxon>
        <taxon>Sordariales</taxon>
        <taxon>Podosporaceae</taxon>
        <taxon>Cladorrhinum</taxon>
    </lineage>
</organism>
<comment type="caution">
    <text evidence="1">The sequence shown here is derived from an EMBL/GenBank/DDBJ whole genome shotgun (WGS) entry which is preliminary data.</text>
</comment>
<evidence type="ECO:0000313" key="2">
    <source>
        <dbReference type="Proteomes" id="UP001321749"/>
    </source>
</evidence>
<feature type="non-terminal residue" evidence="1">
    <location>
        <position position="1"/>
    </location>
</feature>
<dbReference type="AlphaFoldDB" id="A0AAV9HI53"/>
<protein>
    <submittedName>
        <fullName evidence="1">Uncharacterized protein</fullName>
    </submittedName>
</protein>
<accession>A0AAV9HI53</accession>
<evidence type="ECO:0000313" key="1">
    <source>
        <dbReference type="EMBL" id="KAK4459328.1"/>
    </source>
</evidence>
<keyword evidence="2" id="KW-1185">Reference proteome</keyword>
<sequence length="131" mass="14321">VNDAHKSDAARALAQSIGLSFPCGEPVGFQAGLLYPIRRLVVTGKDTPDNFNLLFSVEDIPDLHAQVRKEVLMMAEIPQQSPSGLLNGYLDKDCPVFAPRPASDAEKQEIGKQRELSVVFQRFLNSANQGV</sequence>
<dbReference type="Proteomes" id="UP001321749">
    <property type="component" value="Unassembled WGS sequence"/>
</dbReference>
<gene>
    <name evidence="1" type="ORF">QBC42DRAFT_183744</name>
</gene>
<reference evidence="1" key="1">
    <citation type="journal article" date="2023" name="Mol. Phylogenet. Evol.">
        <title>Genome-scale phylogeny and comparative genomics of the fungal order Sordariales.</title>
        <authorList>
            <person name="Hensen N."/>
            <person name="Bonometti L."/>
            <person name="Westerberg I."/>
            <person name="Brannstrom I.O."/>
            <person name="Guillou S."/>
            <person name="Cros-Aarteil S."/>
            <person name="Calhoun S."/>
            <person name="Haridas S."/>
            <person name="Kuo A."/>
            <person name="Mondo S."/>
            <person name="Pangilinan J."/>
            <person name="Riley R."/>
            <person name="LaButti K."/>
            <person name="Andreopoulos B."/>
            <person name="Lipzen A."/>
            <person name="Chen C."/>
            <person name="Yan M."/>
            <person name="Daum C."/>
            <person name="Ng V."/>
            <person name="Clum A."/>
            <person name="Steindorff A."/>
            <person name="Ohm R.A."/>
            <person name="Martin F."/>
            <person name="Silar P."/>
            <person name="Natvig D.O."/>
            <person name="Lalanne C."/>
            <person name="Gautier V."/>
            <person name="Ament-Velasquez S.L."/>
            <person name="Kruys A."/>
            <person name="Hutchinson M.I."/>
            <person name="Powell A.J."/>
            <person name="Barry K."/>
            <person name="Miller A.N."/>
            <person name="Grigoriev I.V."/>
            <person name="Debuchy R."/>
            <person name="Gladieux P."/>
            <person name="Hiltunen Thoren M."/>
            <person name="Johannesson H."/>
        </authorList>
    </citation>
    <scope>NUCLEOTIDE SEQUENCE</scope>
    <source>
        <strain evidence="1">PSN324</strain>
    </source>
</reference>
<reference evidence="1" key="2">
    <citation type="submission" date="2023-06" db="EMBL/GenBank/DDBJ databases">
        <authorList>
            <consortium name="Lawrence Berkeley National Laboratory"/>
            <person name="Mondo S.J."/>
            <person name="Hensen N."/>
            <person name="Bonometti L."/>
            <person name="Westerberg I."/>
            <person name="Brannstrom I.O."/>
            <person name="Guillou S."/>
            <person name="Cros-Aarteil S."/>
            <person name="Calhoun S."/>
            <person name="Haridas S."/>
            <person name="Kuo A."/>
            <person name="Pangilinan J."/>
            <person name="Riley R."/>
            <person name="Labutti K."/>
            <person name="Andreopoulos B."/>
            <person name="Lipzen A."/>
            <person name="Chen C."/>
            <person name="Yanf M."/>
            <person name="Daum C."/>
            <person name="Ng V."/>
            <person name="Clum A."/>
            <person name="Steindorff A."/>
            <person name="Ohm R."/>
            <person name="Martin F."/>
            <person name="Silar P."/>
            <person name="Natvig D."/>
            <person name="Lalanne C."/>
            <person name="Gautier V."/>
            <person name="Ament-Velasquez S.L."/>
            <person name="Kruys A."/>
            <person name="Hutchinson M.I."/>
            <person name="Powell A.J."/>
            <person name="Barry K."/>
            <person name="Miller A.N."/>
            <person name="Grigoriev I.V."/>
            <person name="Debuchy R."/>
            <person name="Gladieux P."/>
            <person name="Thoren M.H."/>
            <person name="Johannesson H."/>
        </authorList>
    </citation>
    <scope>NUCLEOTIDE SEQUENCE</scope>
    <source>
        <strain evidence="1">PSN324</strain>
    </source>
</reference>
<proteinExistence type="predicted"/>